<evidence type="ECO:0000313" key="3">
    <source>
        <dbReference type="Proteomes" id="UP000325466"/>
    </source>
</evidence>
<evidence type="ECO:0000259" key="1">
    <source>
        <dbReference type="PROSITE" id="PS51819"/>
    </source>
</evidence>
<dbReference type="InterPro" id="IPR037523">
    <property type="entry name" value="VOC_core"/>
</dbReference>
<gene>
    <name evidence="2" type="ORF">RAJCM14343_0766</name>
</gene>
<organism evidence="2 3">
    <name type="scientific">Rhodococcus aetherivorans</name>
    <dbReference type="NCBI Taxonomy" id="191292"/>
    <lineage>
        <taxon>Bacteria</taxon>
        <taxon>Bacillati</taxon>
        <taxon>Actinomycetota</taxon>
        <taxon>Actinomycetes</taxon>
        <taxon>Mycobacteriales</taxon>
        <taxon>Nocardiaceae</taxon>
        <taxon>Rhodococcus</taxon>
    </lineage>
</organism>
<dbReference type="PROSITE" id="PS51819">
    <property type="entry name" value="VOC"/>
    <property type="match status" value="2"/>
</dbReference>
<evidence type="ECO:0000313" key="2">
    <source>
        <dbReference type="EMBL" id="GES35517.1"/>
    </source>
</evidence>
<keyword evidence="3" id="KW-1185">Reference proteome</keyword>
<comment type="caution">
    <text evidence="2">The sequence shown here is derived from an EMBL/GenBank/DDBJ whole genome shotgun (WGS) entry which is preliminary data.</text>
</comment>
<feature type="domain" description="VOC" evidence="1">
    <location>
        <begin position="172"/>
        <end position="285"/>
    </location>
</feature>
<sequence length="354" mass="39120">MRVPLPLRRTRTGSVRREPERMYHHQLPRYSDSPVCRLRALRSVTLSVPDPAASRDFYHEAWGLTTVEADGDRFWLRATGPEHHVLAVERADVNALGRISFALATPREVDDAALALDRLGIPLLRTPGPLDDAGGGYGLQLVDPEGRCLELSADTHAVTEQEPAGRRAIPRKIAHVVLNTTDIERTTAFYTQVLGMRVSDWSERQMSFLRCNSDHHVIALNRASWPSLNHVAYEMQSLDHFMRGIGGLRAHGIAPQWGPGRHGPGDNTFSYFTDPAGLVCEYTSEVAQIDEDAWLCRTWKRTPELSDQWGTAGPPTTTVRAAMAGSPDPGHRDRVEARDADYFYGAGVAAGAPS</sequence>
<protein>
    <submittedName>
        <fullName evidence="2">Glyoxalase family protein</fullName>
    </submittedName>
</protein>
<dbReference type="EMBL" id="BLAH01000022">
    <property type="protein sequence ID" value="GES35517.1"/>
    <property type="molecule type" value="Genomic_DNA"/>
</dbReference>
<reference evidence="2 3" key="1">
    <citation type="journal article" date="2018" name="Biodegradation">
        <title>1,4-Dioxane degradation characteristics of Rhodococcus aetherivorans JCM 14343.</title>
        <authorList>
            <person name="Inoue D."/>
            <person name="Tsunoda T."/>
            <person name="Yamamoto N."/>
            <person name="Ike M."/>
            <person name="Sei K."/>
        </authorList>
    </citation>
    <scope>NUCLEOTIDE SEQUENCE [LARGE SCALE GENOMIC DNA]</scope>
    <source>
        <strain evidence="2 3">JCM 14343</strain>
    </source>
</reference>
<dbReference type="InterPro" id="IPR029068">
    <property type="entry name" value="Glyas_Bleomycin-R_OHBP_Dase"/>
</dbReference>
<dbReference type="Pfam" id="PF00903">
    <property type="entry name" value="Glyoxalase"/>
    <property type="match status" value="2"/>
</dbReference>
<dbReference type="InterPro" id="IPR050383">
    <property type="entry name" value="GlyoxalaseI/FosfomycinResist"/>
</dbReference>
<dbReference type="SUPFAM" id="SSF54593">
    <property type="entry name" value="Glyoxalase/Bleomycin resistance protein/Dihydroxybiphenyl dioxygenase"/>
    <property type="match status" value="1"/>
</dbReference>
<dbReference type="InterPro" id="IPR004360">
    <property type="entry name" value="Glyas_Fos-R_dOase_dom"/>
</dbReference>
<proteinExistence type="predicted"/>
<dbReference type="PANTHER" id="PTHR21366:SF14">
    <property type="entry name" value="GLYOXALASE DOMAIN-CONTAINING PROTEIN 5"/>
    <property type="match status" value="1"/>
</dbReference>
<name>A0ABQ0YG47_9NOCA</name>
<dbReference type="CDD" id="cd08362">
    <property type="entry name" value="BphC5-RrK37_N_like"/>
    <property type="match status" value="1"/>
</dbReference>
<dbReference type="PANTHER" id="PTHR21366">
    <property type="entry name" value="GLYOXALASE FAMILY PROTEIN"/>
    <property type="match status" value="1"/>
</dbReference>
<accession>A0ABQ0YG47</accession>
<dbReference type="Proteomes" id="UP000325466">
    <property type="component" value="Unassembled WGS sequence"/>
</dbReference>
<dbReference type="Gene3D" id="3.10.180.10">
    <property type="entry name" value="2,3-Dihydroxybiphenyl 1,2-Dioxygenase, domain 1"/>
    <property type="match status" value="2"/>
</dbReference>
<feature type="domain" description="VOC" evidence="1">
    <location>
        <begin position="40"/>
        <end position="154"/>
    </location>
</feature>